<dbReference type="KEGG" id="acad:UA74_02100"/>
<accession>A0AAC9L7C7</accession>
<dbReference type="AlphaFoldDB" id="A0AAC9L7C7"/>
<dbReference type="RefSeq" id="WP_157433946.1">
    <property type="nucleotide sequence ID" value="NZ_CP016076.1"/>
</dbReference>
<sequence length="108" mass="11429">MSVTEVVEQLRRAHALLSEARNAAVVAETAISEGREIFDQGTAGSVWPQVHEMRRLGAEAGDDVRLAHTAIVQAQDIIDGYCISIAGHGIGAGGRPGRVDVGSIAERR</sequence>
<proteinExistence type="predicted"/>
<keyword evidence="2" id="KW-1185">Reference proteome</keyword>
<name>A0AAC9L7C7_9PSEU</name>
<reference evidence="2" key="1">
    <citation type="submission" date="2016-06" db="EMBL/GenBank/DDBJ databases">
        <title>Complete genome sequence of Actinoalloteichus fjordicus DSM 46855 (=ADI127-17), type strain of the new species Actinoalloteichus fjordicus.</title>
        <authorList>
            <person name="Ruckert C."/>
            <person name="Nouioui I."/>
            <person name="Willmese J."/>
            <person name="van Wezel G."/>
            <person name="Klenk H.-P."/>
            <person name="Kalinowski J."/>
            <person name="Zotchev S.B."/>
        </authorList>
    </citation>
    <scope>NUCLEOTIDE SEQUENCE [LARGE SCALE GENOMIC DNA]</scope>
    <source>
        <strain evidence="2">ADI127-7</strain>
    </source>
</reference>
<evidence type="ECO:0000313" key="2">
    <source>
        <dbReference type="Proteomes" id="UP000185511"/>
    </source>
</evidence>
<gene>
    <name evidence="1" type="ORF">UA74_02100</name>
</gene>
<dbReference type="EMBL" id="CP016076">
    <property type="protein sequence ID" value="APU12507.1"/>
    <property type="molecule type" value="Genomic_DNA"/>
</dbReference>
<dbReference type="Proteomes" id="UP000185511">
    <property type="component" value="Chromosome"/>
</dbReference>
<organism evidence="1 2">
    <name type="scientific">Actinoalloteichus fjordicus</name>
    <dbReference type="NCBI Taxonomy" id="1612552"/>
    <lineage>
        <taxon>Bacteria</taxon>
        <taxon>Bacillati</taxon>
        <taxon>Actinomycetota</taxon>
        <taxon>Actinomycetes</taxon>
        <taxon>Pseudonocardiales</taxon>
        <taxon>Pseudonocardiaceae</taxon>
        <taxon>Actinoalloteichus</taxon>
    </lineage>
</organism>
<evidence type="ECO:0000313" key="1">
    <source>
        <dbReference type="EMBL" id="APU12507.1"/>
    </source>
</evidence>
<protein>
    <submittedName>
        <fullName evidence="1">Uncharacterized protein</fullName>
    </submittedName>
</protein>